<feature type="transmembrane region" description="Helical" evidence="1">
    <location>
        <begin position="98"/>
        <end position="120"/>
    </location>
</feature>
<gene>
    <name evidence="2" type="ORF">V3328_03225</name>
</gene>
<keyword evidence="1" id="KW-1133">Transmembrane helix</keyword>
<accession>A0AAW9RKZ3</accession>
<organism evidence="2 3">
    <name type="scientific">Microbaculum marinum</name>
    <dbReference type="NCBI Taxonomy" id="1764581"/>
    <lineage>
        <taxon>Bacteria</taxon>
        <taxon>Pseudomonadati</taxon>
        <taxon>Pseudomonadota</taxon>
        <taxon>Alphaproteobacteria</taxon>
        <taxon>Hyphomicrobiales</taxon>
        <taxon>Tepidamorphaceae</taxon>
        <taxon>Microbaculum</taxon>
    </lineage>
</organism>
<comment type="caution">
    <text evidence="2">The sequence shown here is derived from an EMBL/GenBank/DDBJ whole genome shotgun (WGS) entry which is preliminary data.</text>
</comment>
<evidence type="ECO:0000313" key="3">
    <source>
        <dbReference type="Proteomes" id="UP001378188"/>
    </source>
</evidence>
<reference evidence="2 3" key="1">
    <citation type="submission" date="2024-02" db="EMBL/GenBank/DDBJ databases">
        <title>Genome analysis and characterization of Microbaculum marinisediminis sp. nov., isolated from marine sediment.</title>
        <authorList>
            <person name="Du Z.-J."/>
            <person name="Ye Y.-Q."/>
            <person name="Zhang Z.-R."/>
            <person name="Yuan S.-M."/>
            <person name="Zhang X.-Y."/>
        </authorList>
    </citation>
    <scope>NUCLEOTIDE SEQUENCE [LARGE SCALE GENOMIC DNA]</scope>
    <source>
        <strain evidence="2 3">SDUM1044001</strain>
    </source>
</reference>
<sequence length="124" mass="12661">MNTGRPERLTASGVGALVLISAGPLIWVAQFAVAYAVTTFACAVLLAPWWADFAVAAATTAAAAMLAVHLLLAARIAPLLGVPTETAVKTGLVRTARLATLIAMVAVLWTGSSIVFVAACTQGR</sequence>
<protein>
    <submittedName>
        <fullName evidence="2">Uncharacterized protein</fullName>
    </submittedName>
</protein>
<keyword evidence="1" id="KW-0812">Transmembrane</keyword>
<name>A0AAW9RKZ3_9HYPH</name>
<keyword evidence="3" id="KW-1185">Reference proteome</keyword>
<evidence type="ECO:0000256" key="1">
    <source>
        <dbReference type="SAM" id="Phobius"/>
    </source>
</evidence>
<dbReference type="AlphaFoldDB" id="A0AAW9RKZ3"/>
<dbReference type="RefSeq" id="WP_340328195.1">
    <property type="nucleotide sequence ID" value="NZ_JAZHOF010000001.1"/>
</dbReference>
<feature type="transmembrane region" description="Helical" evidence="1">
    <location>
        <begin position="53"/>
        <end position="78"/>
    </location>
</feature>
<proteinExistence type="predicted"/>
<evidence type="ECO:0000313" key="2">
    <source>
        <dbReference type="EMBL" id="MEJ8570466.1"/>
    </source>
</evidence>
<dbReference type="EMBL" id="JAZHOF010000001">
    <property type="protein sequence ID" value="MEJ8570466.1"/>
    <property type="molecule type" value="Genomic_DNA"/>
</dbReference>
<dbReference type="Proteomes" id="UP001378188">
    <property type="component" value="Unassembled WGS sequence"/>
</dbReference>
<keyword evidence="1" id="KW-0472">Membrane</keyword>